<evidence type="ECO:0000256" key="1">
    <source>
        <dbReference type="SAM" id="MobiDB-lite"/>
    </source>
</evidence>
<keyword evidence="3" id="KW-1185">Reference proteome</keyword>
<sequence>MFTNNKGRGGNSGRGSKVRGGGRGMASRGRGRGSRVRRGRYEADNLSPNQTQGSQASQIIDG</sequence>
<gene>
    <name evidence="2" type="ORF">WN944_027482</name>
</gene>
<feature type="compositionally biased region" description="Gly residues" evidence="1">
    <location>
        <begin position="7"/>
        <end position="24"/>
    </location>
</feature>
<evidence type="ECO:0000313" key="2">
    <source>
        <dbReference type="EMBL" id="KAK9175475.1"/>
    </source>
</evidence>
<organism evidence="2 3">
    <name type="scientific">Citrus x changshan-huyou</name>
    <dbReference type="NCBI Taxonomy" id="2935761"/>
    <lineage>
        <taxon>Eukaryota</taxon>
        <taxon>Viridiplantae</taxon>
        <taxon>Streptophyta</taxon>
        <taxon>Embryophyta</taxon>
        <taxon>Tracheophyta</taxon>
        <taxon>Spermatophyta</taxon>
        <taxon>Magnoliopsida</taxon>
        <taxon>eudicotyledons</taxon>
        <taxon>Gunneridae</taxon>
        <taxon>Pentapetalae</taxon>
        <taxon>rosids</taxon>
        <taxon>malvids</taxon>
        <taxon>Sapindales</taxon>
        <taxon>Rutaceae</taxon>
        <taxon>Aurantioideae</taxon>
        <taxon>Citrus</taxon>
    </lineage>
</organism>
<name>A0AAP0Q8J6_9ROSI</name>
<comment type="caution">
    <text evidence="2">The sequence shown here is derived from an EMBL/GenBank/DDBJ whole genome shotgun (WGS) entry which is preliminary data.</text>
</comment>
<dbReference type="Proteomes" id="UP001428341">
    <property type="component" value="Unassembled WGS sequence"/>
</dbReference>
<dbReference type="AlphaFoldDB" id="A0AAP0Q8J6"/>
<feature type="compositionally biased region" description="Basic residues" evidence="1">
    <location>
        <begin position="29"/>
        <end position="38"/>
    </location>
</feature>
<dbReference type="EMBL" id="JBCGBO010000025">
    <property type="protein sequence ID" value="KAK9175475.1"/>
    <property type="molecule type" value="Genomic_DNA"/>
</dbReference>
<reference evidence="2 3" key="1">
    <citation type="submission" date="2024-05" db="EMBL/GenBank/DDBJ databases">
        <title>Haplotype-resolved chromosome-level genome assembly of Huyou (Citrus changshanensis).</title>
        <authorList>
            <person name="Miao C."/>
            <person name="Chen W."/>
            <person name="Wu Y."/>
            <person name="Wang L."/>
            <person name="Zhao S."/>
            <person name="Grierson D."/>
            <person name="Xu C."/>
            <person name="Chen K."/>
        </authorList>
    </citation>
    <scope>NUCLEOTIDE SEQUENCE [LARGE SCALE GENOMIC DNA]</scope>
    <source>
        <strain evidence="2">01-14</strain>
        <tissue evidence="2">Leaf</tissue>
    </source>
</reference>
<feature type="region of interest" description="Disordered" evidence="1">
    <location>
        <begin position="1"/>
        <end position="62"/>
    </location>
</feature>
<evidence type="ECO:0000313" key="3">
    <source>
        <dbReference type="Proteomes" id="UP001428341"/>
    </source>
</evidence>
<protein>
    <submittedName>
        <fullName evidence="2">Uncharacterized protein</fullName>
    </submittedName>
</protein>
<proteinExistence type="predicted"/>
<accession>A0AAP0Q8J6</accession>
<feature type="compositionally biased region" description="Polar residues" evidence="1">
    <location>
        <begin position="46"/>
        <end position="62"/>
    </location>
</feature>